<keyword evidence="1" id="KW-0732">Signal</keyword>
<dbReference type="RefSeq" id="WP_145444788.1">
    <property type="nucleotide sequence ID" value="NZ_CP036280.1"/>
</dbReference>
<proteinExistence type="predicted"/>
<dbReference type="SUPFAM" id="SSF63446">
    <property type="entry name" value="Type I dockerin domain"/>
    <property type="match status" value="2"/>
</dbReference>
<dbReference type="GO" id="GO:0004553">
    <property type="term" value="F:hydrolase activity, hydrolyzing O-glycosyl compounds"/>
    <property type="evidence" value="ECO:0007669"/>
    <property type="project" value="InterPro"/>
</dbReference>
<dbReference type="KEGG" id="mcad:Pan265_04560"/>
<protein>
    <recommendedName>
        <fullName evidence="4">Dockerin domain-containing protein</fullName>
    </recommendedName>
</protein>
<dbReference type="AlphaFoldDB" id="A0A518BUH3"/>
<evidence type="ECO:0008006" key="4">
    <source>
        <dbReference type="Google" id="ProtNLM"/>
    </source>
</evidence>
<evidence type="ECO:0000313" key="2">
    <source>
        <dbReference type="EMBL" id="QDU70628.1"/>
    </source>
</evidence>
<reference evidence="2 3" key="1">
    <citation type="submission" date="2019-02" db="EMBL/GenBank/DDBJ databases">
        <title>Deep-cultivation of Planctomycetes and their phenomic and genomic characterization uncovers novel biology.</title>
        <authorList>
            <person name="Wiegand S."/>
            <person name="Jogler M."/>
            <person name="Boedeker C."/>
            <person name="Pinto D."/>
            <person name="Vollmers J."/>
            <person name="Rivas-Marin E."/>
            <person name="Kohn T."/>
            <person name="Peeters S.H."/>
            <person name="Heuer A."/>
            <person name="Rast P."/>
            <person name="Oberbeckmann S."/>
            <person name="Bunk B."/>
            <person name="Jeske O."/>
            <person name="Meyerdierks A."/>
            <person name="Storesund J.E."/>
            <person name="Kallscheuer N."/>
            <person name="Luecker S."/>
            <person name="Lage O.M."/>
            <person name="Pohl T."/>
            <person name="Merkel B.J."/>
            <person name="Hornburger P."/>
            <person name="Mueller R.-W."/>
            <person name="Bruemmer F."/>
            <person name="Labrenz M."/>
            <person name="Spormann A.M."/>
            <person name="Op den Camp H."/>
            <person name="Overmann J."/>
            <person name="Amann R."/>
            <person name="Jetten M.S.M."/>
            <person name="Mascher T."/>
            <person name="Medema M.H."/>
            <person name="Devos D.P."/>
            <person name="Kaster A.-K."/>
            <person name="Ovreas L."/>
            <person name="Rohde M."/>
            <person name="Galperin M.Y."/>
            <person name="Jogler C."/>
        </authorList>
    </citation>
    <scope>NUCLEOTIDE SEQUENCE [LARGE SCALE GENOMIC DNA]</scope>
    <source>
        <strain evidence="2 3">Pan265</strain>
    </source>
</reference>
<feature type="chain" id="PRO_5021990556" description="Dockerin domain-containing protein" evidence="1">
    <location>
        <begin position="27"/>
        <end position="426"/>
    </location>
</feature>
<dbReference type="EMBL" id="CP036280">
    <property type="protein sequence ID" value="QDU70628.1"/>
    <property type="molecule type" value="Genomic_DNA"/>
</dbReference>
<accession>A0A518BUH3</accession>
<sequence length="426" mass="45238" precursor="true">MSSTRNRRFALPTAALIAVIASPALADFNDDFTTTGILADNYGFFGLATLPDSETDPTSFSDEFGAADDYVFGDAYTSGSNTYGNSSFDLDESLGQVDMTVSGGQGGHFQFVRLSRSADESNFFDLSQGVQLKIMFGGLDGQSWISTPRNPIVFGFASTDNNPEFQIQIGNFAGNDSLLRAQADGVDLPGLTYPVSSILEASYPPVNVAFFGTEAILNIDADSYSLIINPTHDANQGWTEMIPDTPHGLTFAPGEGSIPFFEARRVYGGANTTLSVTNFSVTGTTVVVDPGLPGDFNEDGVLDSLDIDLLFANLGATTPSDYDLNEDGTVDNADVDLLVEGADYLNSFYGDANTDQAVDLLDLSALASNFEEVGKLWADGDFNGDGYVNLLDLSILATNFDQSKAVPEPASVAVLGLMAAALRRRG</sequence>
<name>A0A518BUH3_9BACT</name>
<feature type="signal peptide" evidence="1">
    <location>
        <begin position="1"/>
        <end position="26"/>
    </location>
</feature>
<dbReference type="Gene3D" id="1.10.1330.10">
    <property type="entry name" value="Dockerin domain"/>
    <property type="match status" value="2"/>
</dbReference>
<dbReference type="InterPro" id="IPR036439">
    <property type="entry name" value="Dockerin_dom_sf"/>
</dbReference>
<dbReference type="Pfam" id="PF00404">
    <property type="entry name" value="Dockerin_1"/>
    <property type="match status" value="1"/>
</dbReference>
<organism evidence="2 3">
    <name type="scientific">Mucisphaera calidilacus</name>
    <dbReference type="NCBI Taxonomy" id="2527982"/>
    <lineage>
        <taxon>Bacteria</taxon>
        <taxon>Pseudomonadati</taxon>
        <taxon>Planctomycetota</taxon>
        <taxon>Phycisphaerae</taxon>
        <taxon>Phycisphaerales</taxon>
        <taxon>Phycisphaeraceae</taxon>
        <taxon>Mucisphaera</taxon>
    </lineage>
</organism>
<dbReference type="InterPro" id="IPR002105">
    <property type="entry name" value="Dockerin_1_rpt"/>
</dbReference>
<evidence type="ECO:0000256" key="1">
    <source>
        <dbReference type="SAM" id="SignalP"/>
    </source>
</evidence>
<dbReference type="InterPro" id="IPR018247">
    <property type="entry name" value="EF_Hand_1_Ca_BS"/>
</dbReference>
<gene>
    <name evidence="2" type="ORF">Pan265_04560</name>
</gene>
<evidence type="ECO:0000313" key="3">
    <source>
        <dbReference type="Proteomes" id="UP000320386"/>
    </source>
</evidence>
<keyword evidence="3" id="KW-1185">Reference proteome</keyword>
<dbReference type="PROSITE" id="PS00018">
    <property type="entry name" value="EF_HAND_1"/>
    <property type="match status" value="3"/>
</dbReference>
<dbReference type="Proteomes" id="UP000320386">
    <property type="component" value="Chromosome"/>
</dbReference>
<dbReference type="GO" id="GO:0000272">
    <property type="term" value="P:polysaccharide catabolic process"/>
    <property type="evidence" value="ECO:0007669"/>
    <property type="project" value="InterPro"/>
</dbReference>
<dbReference type="OrthoDB" id="246944at2"/>